<dbReference type="SUPFAM" id="SSF53474">
    <property type="entry name" value="alpha/beta-Hydrolases"/>
    <property type="match status" value="1"/>
</dbReference>
<proteinExistence type="predicted"/>
<comment type="caution">
    <text evidence="1">The sequence shown here is derived from an EMBL/GenBank/DDBJ whole genome shotgun (WGS) entry which is preliminary data.</text>
</comment>
<dbReference type="PANTHER" id="PTHR11005">
    <property type="entry name" value="LYSOSOMAL ACID LIPASE-RELATED"/>
    <property type="match status" value="1"/>
</dbReference>
<reference evidence="1 2" key="1">
    <citation type="journal article" date="2020" name="bioRxiv">
        <title>Sequence and annotation of 42 cannabis genomes reveals extensive copy number variation in cannabinoid synthesis and pathogen resistance genes.</title>
        <authorList>
            <person name="Mckernan K.J."/>
            <person name="Helbert Y."/>
            <person name="Kane L.T."/>
            <person name="Ebling H."/>
            <person name="Zhang L."/>
            <person name="Liu B."/>
            <person name="Eaton Z."/>
            <person name="Mclaughlin S."/>
            <person name="Kingan S."/>
            <person name="Baybayan P."/>
            <person name="Concepcion G."/>
            <person name="Jordan M."/>
            <person name="Riva A."/>
            <person name="Barbazuk W."/>
            <person name="Harkins T."/>
        </authorList>
    </citation>
    <scope>NUCLEOTIDE SEQUENCE [LARGE SCALE GENOMIC DNA]</scope>
    <source>
        <strain evidence="2">cv. Jamaican Lion 4</strain>
        <tissue evidence="1">Leaf</tissue>
    </source>
</reference>
<dbReference type="EMBL" id="JAATIQ010000023">
    <property type="protein sequence ID" value="KAF4398779.1"/>
    <property type="molecule type" value="Genomic_DNA"/>
</dbReference>
<protein>
    <recommendedName>
        <fullName evidence="3">AB hydrolase-1 domain-containing protein</fullName>
    </recommendedName>
</protein>
<dbReference type="PIRSF" id="PIRSF031088">
    <property type="entry name" value="UCP031088_abhydr"/>
    <property type="match status" value="1"/>
</dbReference>
<dbReference type="FunFam" id="3.40.50.1820:FF:000097">
    <property type="entry name" value="Alpha/beta hydrolase family protein"/>
    <property type="match status" value="1"/>
</dbReference>
<organism evidence="1 2">
    <name type="scientific">Cannabis sativa</name>
    <name type="common">Hemp</name>
    <name type="synonym">Marijuana</name>
    <dbReference type="NCBI Taxonomy" id="3483"/>
    <lineage>
        <taxon>Eukaryota</taxon>
        <taxon>Viridiplantae</taxon>
        <taxon>Streptophyta</taxon>
        <taxon>Embryophyta</taxon>
        <taxon>Tracheophyta</taxon>
        <taxon>Spermatophyta</taxon>
        <taxon>Magnoliopsida</taxon>
        <taxon>eudicotyledons</taxon>
        <taxon>Gunneridae</taxon>
        <taxon>Pentapetalae</taxon>
        <taxon>rosids</taxon>
        <taxon>fabids</taxon>
        <taxon>Rosales</taxon>
        <taxon>Cannabaceae</taxon>
        <taxon>Cannabis</taxon>
    </lineage>
</organism>
<evidence type="ECO:0000313" key="1">
    <source>
        <dbReference type="EMBL" id="KAF4398779.1"/>
    </source>
</evidence>
<keyword evidence="2" id="KW-1185">Reference proteome</keyword>
<evidence type="ECO:0000313" key="2">
    <source>
        <dbReference type="Proteomes" id="UP000583929"/>
    </source>
</evidence>
<evidence type="ECO:0008006" key="3">
    <source>
        <dbReference type="Google" id="ProtNLM"/>
    </source>
</evidence>
<name>A0A7J6HVF2_CANSA</name>
<dbReference type="InterPro" id="IPR016969">
    <property type="entry name" value="UCP031088_abhydr"/>
</dbReference>
<dbReference type="InterPro" id="IPR029058">
    <property type="entry name" value="AB_hydrolase_fold"/>
</dbReference>
<dbReference type="Gene3D" id="3.40.50.1820">
    <property type="entry name" value="alpha/beta hydrolase"/>
    <property type="match status" value="2"/>
</dbReference>
<dbReference type="Proteomes" id="UP000583929">
    <property type="component" value="Unassembled WGS sequence"/>
</dbReference>
<dbReference type="AlphaFoldDB" id="A0A7J6HVF2"/>
<gene>
    <name evidence="1" type="ORF">G4B88_028142</name>
</gene>
<sequence>MLFGPALHSDIRSVAALAFGNREVWNPGFLPDPTPCPGSRTRRWSLRVRASSIGAAVDKSKDNRFSICTADELHFVKPPNSDWSLALWRFLPSPEAVAKNHPLLLLSGIATNAIGYDLSPQNSFARCMSKNGYDTWILEVRGSGLSTLGLVDLHKDNDSLNSVSENITSSSFSYGQNGGFADSDIYSARRSWTYMVSDQLQLMAKLRKTAMPSSGRSSNFVNKGLLEAHQNSVNATGVTGMKQWLVDIMRQSQRLFPEQFMDLQENISATLEDLQQQFELIFKYDWDFDNFLEEDVPAAMEYIRAHCKPKDGKLHAIGHSMGGILLYAMISRCCSEEKDCKLASVTTLASSLDYTSSRSSLKLLLPLADPAQALNVPAIPVGAIISAIHPLTSYPPYLLSWLKSQISAQEMMRQELYEKLVLNNFCTIPAKLLLQLTSAFQKGGLRDRSGTFFYKDHLHKTNVPILAIGGDQDLICPPEAVYETAKLIPEHMLTFKILGEPEGPHYAHYDVVGSHLAANQVYPHIIEFLNDHDMT</sequence>
<accession>A0A7J6HVF2</accession>